<dbReference type="Proteomes" id="UP001465976">
    <property type="component" value="Unassembled WGS sequence"/>
</dbReference>
<dbReference type="EMBL" id="JBAHYK010003222">
    <property type="protein sequence ID" value="KAL0563765.1"/>
    <property type="molecule type" value="Genomic_DNA"/>
</dbReference>
<evidence type="ECO:0008006" key="3">
    <source>
        <dbReference type="Google" id="ProtNLM"/>
    </source>
</evidence>
<comment type="caution">
    <text evidence="1">The sequence shown here is derived from an EMBL/GenBank/DDBJ whole genome shotgun (WGS) entry which is preliminary data.</text>
</comment>
<dbReference type="SUPFAM" id="SSF52047">
    <property type="entry name" value="RNI-like"/>
    <property type="match status" value="1"/>
</dbReference>
<accession>A0ABR3ELS2</accession>
<dbReference type="Gene3D" id="3.80.10.10">
    <property type="entry name" value="Ribonuclease Inhibitor"/>
    <property type="match status" value="1"/>
</dbReference>
<name>A0ABR3ELS2_9AGAR</name>
<keyword evidence="2" id="KW-1185">Reference proteome</keyword>
<protein>
    <recommendedName>
        <fullName evidence="3">F-box domain-containing protein</fullName>
    </recommendedName>
</protein>
<dbReference type="InterPro" id="IPR032675">
    <property type="entry name" value="LRR_dom_sf"/>
</dbReference>
<organism evidence="1 2">
    <name type="scientific">Marasmius crinis-equi</name>
    <dbReference type="NCBI Taxonomy" id="585013"/>
    <lineage>
        <taxon>Eukaryota</taxon>
        <taxon>Fungi</taxon>
        <taxon>Dikarya</taxon>
        <taxon>Basidiomycota</taxon>
        <taxon>Agaricomycotina</taxon>
        <taxon>Agaricomycetes</taxon>
        <taxon>Agaricomycetidae</taxon>
        <taxon>Agaricales</taxon>
        <taxon>Marasmiineae</taxon>
        <taxon>Marasmiaceae</taxon>
        <taxon>Marasmius</taxon>
    </lineage>
</organism>
<evidence type="ECO:0000313" key="1">
    <source>
        <dbReference type="EMBL" id="KAL0563765.1"/>
    </source>
</evidence>
<proteinExistence type="predicted"/>
<gene>
    <name evidence="1" type="ORF">V5O48_018299</name>
</gene>
<reference evidence="1 2" key="1">
    <citation type="submission" date="2024-02" db="EMBL/GenBank/DDBJ databases">
        <title>A draft genome for the cacao thread blight pathogen Marasmius crinis-equi.</title>
        <authorList>
            <person name="Cohen S.P."/>
            <person name="Baruah I.K."/>
            <person name="Amoako-Attah I."/>
            <person name="Bukari Y."/>
            <person name="Meinhardt L.W."/>
            <person name="Bailey B.A."/>
        </authorList>
    </citation>
    <scope>NUCLEOTIDE SEQUENCE [LARGE SCALE GENOMIC DNA]</scope>
    <source>
        <strain evidence="1 2">GH-76</strain>
    </source>
</reference>
<evidence type="ECO:0000313" key="2">
    <source>
        <dbReference type="Proteomes" id="UP001465976"/>
    </source>
</evidence>
<sequence length="494" mass="56346">MELEQKIAIIRKKRLTSEDTVSTCHSALSAQRRVPIEIWEIIFSNACHPYSFLIDYVRDDSDDDDEYIVEAPALVLSHVCSRWRKIMKGTPSLWSSISVTFVDSFSKMSKAINTYLTNAADYPLNMRLLRRLGDYYYFLQESPDVAAWETLSRHFCRCRTLTLAVPNLSGFVEIGYLSFPHLKSIYEETDPGPQKQFRWFWGAVEHEAPLLTRVVLWDFDFSLPFSQITSLEVRRVPPGDIQLIHAELPACDKLEELSLWNLSDWSEDDGLSTERNLVRVGSLRKLCIYDEENPLMPYNKALSTFINATLLPSLTSFELRCHDWPPSLATLAERSPLLESVSLTIRSPASADFSLRPLFTFLHALPELKHVELCMGRFDSPSGLGDDMLAILLAHLETKSKIVFPKLESLSLRLSDLTLDTETVEKVSKVVSERRSVSPTLKEFCLLRDPTLDLAREMLGAPYERFVLEPALAGRLRDLERDLGIKVVIKNVIL</sequence>